<dbReference type="OrthoDB" id="641149at2759"/>
<reference evidence="2" key="1">
    <citation type="journal article" date="2018" name="Nat. Microbiol.">
        <title>Leveraging single-cell genomics to expand the fungal tree of life.</title>
        <authorList>
            <person name="Ahrendt S.R."/>
            <person name="Quandt C.A."/>
            <person name="Ciobanu D."/>
            <person name="Clum A."/>
            <person name="Salamov A."/>
            <person name="Andreopoulos B."/>
            <person name="Cheng J.F."/>
            <person name="Woyke T."/>
            <person name="Pelin A."/>
            <person name="Henrissat B."/>
            <person name="Reynolds N.K."/>
            <person name="Benny G.L."/>
            <person name="Smith M.E."/>
            <person name="James T.Y."/>
            <person name="Grigoriev I.V."/>
        </authorList>
    </citation>
    <scope>NUCLEOTIDE SEQUENCE [LARGE SCALE GENOMIC DNA]</scope>
</reference>
<sequence length="252" mass="28168">MSPVLGIAETDTPSTEPLHLQDVALRIELPHDDPARYLSLADVEADIRRVVAALIERCETDVDEEAVIWQSFNEPWADPGECWLKEGAVVLVNPSRFKKTKKDEMWWPGLIVPKEEHDDSMPVRATGSASYVLRYFEDCSSVVTSRDVQLLDPASPTGIFASLAAKHGEQELRSWPPMRRALRFIETATVAESFMWRKWGTSGLYPVIDDRRSLKRRRIDAVPIAEVLEAVKVEPETVDGRDGSVLAGSVAS</sequence>
<accession>A0A4P9WGL3</accession>
<evidence type="ECO:0008006" key="3">
    <source>
        <dbReference type="Google" id="ProtNLM"/>
    </source>
</evidence>
<dbReference type="EMBL" id="KZ995046">
    <property type="protein sequence ID" value="RKO91482.1"/>
    <property type="molecule type" value="Genomic_DNA"/>
</dbReference>
<keyword evidence="2" id="KW-1185">Reference proteome</keyword>
<evidence type="ECO:0000313" key="2">
    <source>
        <dbReference type="Proteomes" id="UP000269721"/>
    </source>
</evidence>
<dbReference type="Proteomes" id="UP000269721">
    <property type="component" value="Unassembled WGS sequence"/>
</dbReference>
<name>A0A4P9WGL3_9FUNG</name>
<evidence type="ECO:0000313" key="1">
    <source>
        <dbReference type="EMBL" id="RKO91482.1"/>
    </source>
</evidence>
<protein>
    <recommendedName>
        <fullName evidence="3">PWWP domain-containing protein</fullName>
    </recommendedName>
</protein>
<feature type="non-terminal residue" evidence="1">
    <location>
        <position position="252"/>
    </location>
</feature>
<organism evidence="1 2">
    <name type="scientific">Blyttiomyces helicus</name>
    <dbReference type="NCBI Taxonomy" id="388810"/>
    <lineage>
        <taxon>Eukaryota</taxon>
        <taxon>Fungi</taxon>
        <taxon>Fungi incertae sedis</taxon>
        <taxon>Chytridiomycota</taxon>
        <taxon>Chytridiomycota incertae sedis</taxon>
        <taxon>Chytridiomycetes</taxon>
        <taxon>Chytridiomycetes incertae sedis</taxon>
        <taxon>Blyttiomyces</taxon>
    </lineage>
</organism>
<gene>
    <name evidence="1" type="ORF">BDK51DRAFT_51858</name>
</gene>
<dbReference type="Gene3D" id="2.30.30.140">
    <property type="match status" value="1"/>
</dbReference>
<proteinExistence type="predicted"/>
<dbReference type="AlphaFoldDB" id="A0A4P9WGL3"/>